<accession>A0A812Q4C6</accession>
<sequence length="294" mass="33155">MKKAALLHRAARICRMTSTLASTTRNSTILGFERKYETKCCEHTRWMGWYVFNGYEGGCVGCRSRRMAMQTRRTHRPRRTSLCQADLGALQGGRRWFRTGCAPQRHPQPLRANVEERDAASTEARHHTHSCHPSGHVCGLNLQEGYDAFQPAADAAFREDAEGFRSFYEALQLNPCLDPIHTSGLRAVEDAAQMRSKTSQPTLPMLSAALFALEQGRFRRAIWHCKHHAGRGVRSADEKQNNSSLRRELAARWHATYSEVCLNTTGSFRQPAGPPTTLPAQLPLRVPAYTTHRQ</sequence>
<gene>
    <name evidence="2" type="ORF">SNAT2548_LOCUS19980</name>
</gene>
<protein>
    <submittedName>
        <fullName evidence="2">Uncharacterized protein</fullName>
    </submittedName>
</protein>
<feature type="region of interest" description="Disordered" evidence="1">
    <location>
        <begin position="107"/>
        <end position="129"/>
    </location>
</feature>
<keyword evidence="3" id="KW-1185">Reference proteome</keyword>
<evidence type="ECO:0000256" key="1">
    <source>
        <dbReference type="SAM" id="MobiDB-lite"/>
    </source>
</evidence>
<proteinExistence type="predicted"/>
<dbReference type="Proteomes" id="UP000604046">
    <property type="component" value="Unassembled WGS sequence"/>
</dbReference>
<evidence type="ECO:0000313" key="2">
    <source>
        <dbReference type="EMBL" id="CAE7367488.1"/>
    </source>
</evidence>
<organism evidence="2 3">
    <name type="scientific">Symbiodinium natans</name>
    <dbReference type="NCBI Taxonomy" id="878477"/>
    <lineage>
        <taxon>Eukaryota</taxon>
        <taxon>Sar</taxon>
        <taxon>Alveolata</taxon>
        <taxon>Dinophyceae</taxon>
        <taxon>Suessiales</taxon>
        <taxon>Symbiodiniaceae</taxon>
        <taxon>Symbiodinium</taxon>
    </lineage>
</organism>
<dbReference type="EMBL" id="CAJNDS010002195">
    <property type="protein sequence ID" value="CAE7367488.1"/>
    <property type="molecule type" value="Genomic_DNA"/>
</dbReference>
<dbReference type="AlphaFoldDB" id="A0A812Q4C6"/>
<dbReference type="OrthoDB" id="408743at2759"/>
<name>A0A812Q4C6_9DINO</name>
<feature type="compositionally biased region" description="Basic and acidic residues" evidence="1">
    <location>
        <begin position="113"/>
        <end position="125"/>
    </location>
</feature>
<evidence type="ECO:0000313" key="3">
    <source>
        <dbReference type="Proteomes" id="UP000604046"/>
    </source>
</evidence>
<reference evidence="2" key="1">
    <citation type="submission" date="2021-02" db="EMBL/GenBank/DDBJ databases">
        <authorList>
            <person name="Dougan E. K."/>
            <person name="Rhodes N."/>
            <person name="Thang M."/>
            <person name="Chan C."/>
        </authorList>
    </citation>
    <scope>NUCLEOTIDE SEQUENCE</scope>
</reference>
<comment type="caution">
    <text evidence="2">The sequence shown here is derived from an EMBL/GenBank/DDBJ whole genome shotgun (WGS) entry which is preliminary data.</text>
</comment>